<dbReference type="VEuPathDB" id="FungiDB:ATEG_04086"/>
<protein>
    <recommendedName>
        <fullName evidence="4">AT DNA binding protein</fullName>
    </recommendedName>
</protein>
<feature type="compositionally biased region" description="Basic and acidic residues" evidence="1">
    <location>
        <begin position="993"/>
        <end position="1025"/>
    </location>
</feature>
<feature type="compositionally biased region" description="Basic and acidic residues" evidence="1">
    <location>
        <begin position="212"/>
        <end position="224"/>
    </location>
</feature>
<feature type="compositionally biased region" description="Basic and acidic residues" evidence="1">
    <location>
        <begin position="360"/>
        <end position="373"/>
    </location>
</feature>
<feature type="compositionally biased region" description="Basic and acidic residues" evidence="1">
    <location>
        <begin position="614"/>
        <end position="623"/>
    </location>
</feature>
<feature type="compositionally biased region" description="Basic and acidic residues" evidence="1">
    <location>
        <begin position="138"/>
        <end position="147"/>
    </location>
</feature>
<feature type="region of interest" description="Disordered" evidence="1">
    <location>
        <begin position="614"/>
        <end position="654"/>
    </location>
</feature>
<feature type="region of interest" description="Disordered" evidence="1">
    <location>
        <begin position="694"/>
        <end position="788"/>
    </location>
</feature>
<organism evidence="2 3">
    <name type="scientific">Aspergillus terreus (strain NIH 2624 / FGSC A1156)</name>
    <dbReference type="NCBI Taxonomy" id="341663"/>
    <lineage>
        <taxon>Eukaryota</taxon>
        <taxon>Fungi</taxon>
        <taxon>Dikarya</taxon>
        <taxon>Ascomycota</taxon>
        <taxon>Pezizomycotina</taxon>
        <taxon>Eurotiomycetes</taxon>
        <taxon>Eurotiomycetidae</taxon>
        <taxon>Eurotiales</taxon>
        <taxon>Aspergillaceae</taxon>
        <taxon>Aspergillus</taxon>
        <taxon>Aspergillus subgen. Circumdati</taxon>
    </lineage>
</organism>
<dbReference type="GO" id="GO:0003677">
    <property type="term" value="F:DNA binding"/>
    <property type="evidence" value="ECO:0007669"/>
    <property type="project" value="InterPro"/>
</dbReference>
<dbReference type="SMART" id="SM00384">
    <property type="entry name" value="AT_hook"/>
    <property type="match status" value="2"/>
</dbReference>
<dbReference type="STRING" id="341663.Q0CQE8"/>
<feature type="compositionally biased region" description="Polar residues" evidence="1">
    <location>
        <begin position="825"/>
        <end position="843"/>
    </location>
</feature>
<feature type="compositionally biased region" description="Basic residues" evidence="1">
    <location>
        <begin position="187"/>
        <end position="196"/>
    </location>
</feature>
<dbReference type="Proteomes" id="UP000007963">
    <property type="component" value="Unassembled WGS sequence"/>
</dbReference>
<feature type="compositionally biased region" description="Polar residues" evidence="1">
    <location>
        <begin position="1"/>
        <end position="10"/>
    </location>
</feature>
<dbReference type="OMA" id="YFSDEHY"/>
<feature type="compositionally biased region" description="Basic and acidic residues" evidence="1">
    <location>
        <begin position="278"/>
        <end position="287"/>
    </location>
</feature>
<feature type="region of interest" description="Disordered" evidence="1">
    <location>
        <begin position="86"/>
        <end position="398"/>
    </location>
</feature>
<dbReference type="RefSeq" id="XP_001213264.1">
    <property type="nucleotide sequence ID" value="XM_001213264.1"/>
</dbReference>
<evidence type="ECO:0000313" key="3">
    <source>
        <dbReference type="Proteomes" id="UP000007963"/>
    </source>
</evidence>
<dbReference type="OrthoDB" id="3946221at2759"/>
<sequence length="1189" mass="131691">MSSRTSTSSPDILGPSGDADYLVSSPLKPFPPRPTFMSPANLKLLQTPGSVKAKTSRFSPTPAKSAHSIRFDDVLLPASPAMKFAAGQRSLSPDKGADGNQSPWRIRVTLEATQDEDAAQGSPARKRARQTTMTTKVPLKDESEQTPRRRRGRPRKSDALELAQTPTPAPVPGSPGHTPGPAGSSGQKRKRGRPKKSSPLVDSVETADEPETLAHDHHPERPRSAAEPNPDPIVESGLESTAEPARSWSPLNLAADDDFDDELPDAPALTDPFALGEQPHEPADANQHRSSPRAAFDTPNVNGVDDAYLRLGEPNLNSTPSKIPSPPREDHASPDNTLHAGHTPMPPRRYPTPTSSSQVGDDRPERSDIRDAASSHAPASASNDPTDEHREFDSIMESEGFSMVSLDTLPSAKQHALSVNSQPKVNKGSLKPFMGREKTTVSKRRSPLARVDDNHVSNAQGSLSPAAEQRQSHSRSHSNLSNPPVVYPSLPSQHSSPRIPRSSPRPAANLRTSPTVATRQNPLARLVKLVRLGIALEGVLRNSYDAPDVTDLNAIQEQGVDLEAPRQRLERLFMEHKPEIQRRLYAGLELAHELAQRRILNEFAEARDREAITDRAIEEDRAASRSPTPSGDLDEVPVNDTPGSEMKRRMEEWQREREAISREIRMANSSQVIVIDSDDGGGSSPQAGGDYYAAEVESEQESDPGSEAPREPEEVETYEQAEEEDDGYEDIWQLEAHDQGNQSDHSPAADEYQEDGHDRQESSPWKSSERGKLSSPAYWTNDHDKVPFLGPSRIRELREQDVDLSGLLRAEHTPNRSRYYYGKSSPFSATNGRSPDRSPSTSESRGEEAAEPEDRAEVDIKSDNYLDTSPHRGSEDDFQIDPTTRFENAMERADSPADESKESEQSEQSEDGHVPNAAPAEHPSVHQTVDTTPQRPPHGSGDAPASTLFQRIASLTPAWLRAPNRKQVERPSQPSEESESDNDYDAEEPNGNHTKEEIRSEDLGEWEDTPRPPRRSIELAREQRSSSRPSSGKQFHHARSSPDARINSPTYERPPPMAMSGYFSDEHYYLLRRLYRMAKKHPERFPYYPAPGRSDIIGDWIWTSDGTYGVPITERQFAIIDRFVQELAKHDIQAGGTGQVGWTEAELHRRLISIIIGEQIRLEAKEQQPEGHSQAEPSRIRGIASRLWR</sequence>
<dbReference type="InterPro" id="IPR017956">
    <property type="entry name" value="AT_hook_DNA-bd_motif"/>
</dbReference>
<feature type="compositionally biased region" description="Basic and acidic residues" evidence="1">
    <location>
        <begin position="844"/>
        <end position="875"/>
    </location>
</feature>
<feature type="compositionally biased region" description="Basic and acidic residues" evidence="1">
    <location>
        <begin position="754"/>
        <end position="772"/>
    </location>
</feature>
<evidence type="ECO:0000256" key="1">
    <source>
        <dbReference type="SAM" id="MobiDB-lite"/>
    </source>
</evidence>
<feature type="compositionally biased region" description="Basic and acidic residues" evidence="1">
    <location>
        <begin position="645"/>
        <end position="654"/>
    </location>
</feature>
<dbReference type="eggNOG" id="ENOG502SYJI">
    <property type="taxonomic scope" value="Eukaryota"/>
</dbReference>
<feature type="region of interest" description="Disordered" evidence="1">
    <location>
        <begin position="804"/>
        <end position="1058"/>
    </location>
</feature>
<dbReference type="GeneID" id="4318429"/>
<feature type="compositionally biased region" description="Basic and acidic residues" evidence="1">
    <location>
        <begin position="888"/>
        <end position="904"/>
    </location>
</feature>
<dbReference type="PRINTS" id="PR00929">
    <property type="entry name" value="ATHOOK"/>
</dbReference>
<feature type="compositionally biased region" description="Acidic residues" evidence="1">
    <location>
        <begin position="713"/>
        <end position="729"/>
    </location>
</feature>
<feature type="compositionally biased region" description="Low complexity" evidence="1">
    <location>
        <begin position="491"/>
        <end position="506"/>
    </location>
</feature>
<reference evidence="3" key="1">
    <citation type="submission" date="2005-09" db="EMBL/GenBank/DDBJ databases">
        <title>Annotation of the Aspergillus terreus NIH2624 genome.</title>
        <authorList>
            <person name="Birren B.W."/>
            <person name="Lander E.S."/>
            <person name="Galagan J.E."/>
            <person name="Nusbaum C."/>
            <person name="Devon K."/>
            <person name="Henn M."/>
            <person name="Ma L.-J."/>
            <person name="Jaffe D.B."/>
            <person name="Butler J."/>
            <person name="Alvarez P."/>
            <person name="Gnerre S."/>
            <person name="Grabherr M."/>
            <person name="Kleber M."/>
            <person name="Mauceli E.W."/>
            <person name="Brockman W."/>
            <person name="Rounsley S."/>
            <person name="Young S.K."/>
            <person name="LaButti K."/>
            <person name="Pushparaj V."/>
            <person name="DeCaprio D."/>
            <person name="Crawford M."/>
            <person name="Koehrsen M."/>
            <person name="Engels R."/>
            <person name="Montgomery P."/>
            <person name="Pearson M."/>
            <person name="Howarth C."/>
            <person name="Larson L."/>
            <person name="Luoma S."/>
            <person name="White J."/>
            <person name="Alvarado L."/>
            <person name="Kodira C.D."/>
            <person name="Zeng Q."/>
            <person name="Oleary S."/>
            <person name="Yandava C."/>
            <person name="Denning D.W."/>
            <person name="Nierman W.C."/>
            <person name="Milne T."/>
            <person name="Madden K."/>
        </authorList>
    </citation>
    <scope>NUCLEOTIDE SEQUENCE [LARGE SCALE GENOMIC DNA]</scope>
    <source>
        <strain evidence="3">NIH 2624 / FGSC A1156</strain>
    </source>
</reference>
<name>Q0CQE8_ASPTN</name>
<dbReference type="HOGENOM" id="CLU_008961_0_0_1"/>
<dbReference type="AlphaFoldDB" id="Q0CQE8"/>
<feature type="compositionally biased region" description="Acidic residues" evidence="1">
    <location>
        <begin position="255"/>
        <end position="264"/>
    </location>
</feature>
<gene>
    <name evidence="2" type="ORF">ATEG_04086</name>
</gene>
<feature type="region of interest" description="Disordered" evidence="1">
    <location>
        <begin position="414"/>
        <end position="516"/>
    </location>
</feature>
<accession>Q0CQE8</accession>
<evidence type="ECO:0000313" key="2">
    <source>
        <dbReference type="EMBL" id="EAU35888.1"/>
    </source>
</evidence>
<evidence type="ECO:0008006" key="4">
    <source>
        <dbReference type="Google" id="ProtNLM"/>
    </source>
</evidence>
<dbReference type="EMBL" id="CH476598">
    <property type="protein sequence ID" value="EAU35888.1"/>
    <property type="molecule type" value="Genomic_DNA"/>
</dbReference>
<feature type="region of interest" description="Disordered" evidence="1">
    <location>
        <begin position="1"/>
        <end position="67"/>
    </location>
</feature>
<feature type="compositionally biased region" description="Acidic residues" evidence="1">
    <location>
        <begin position="976"/>
        <end position="988"/>
    </location>
</feature>
<proteinExistence type="predicted"/>